<dbReference type="EMBL" id="CAJNOR010004817">
    <property type="protein sequence ID" value="CAF1529147.1"/>
    <property type="molecule type" value="Genomic_DNA"/>
</dbReference>
<feature type="signal peptide" evidence="5">
    <location>
        <begin position="1"/>
        <end position="27"/>
    </location>
</feature>
<dbReference type="EMBL" id="CAJNOJ010000121">
    <property type="protein sequence ID" value="CAF1154145.1"/>
    <property type="molecule type" value="Genomic_DNA"/>
</dbReference>
<dbReference type="Proteomes" id="UP000663852">
    <property type="component" value="Unassembled WGS sequence"/>
</dbReference>
<accession>A0A814T3J2</accession>
<dbReference type="PANTHER" id="PTHR10680:SF14">
    <property type="entry name" value="PEPTIDYL-GLYCINE ALPHA-AMIDATING MONOOXYGENASE"/>
    <property type="match status" value="1"/>
</dbReference>
<feature type="chain" id="PRO_5036410807" evidence="5">
    <location>
        <begin position="28"/>
        <end position="433"/>
    </location>
</feature>
<gene>
    <name evidence="6" type="ORF">EDS130_LOCUS22774</name>
    <name evidence="7" type="ORF">XAT740_LOCUS41330</name>
</gene>
<dbReference type="InterPro" id="IPR001258">
    <property type="entry name" value="NHL_repeat"/>
</dbReference>
<dbReference type="SUPFAM" id="SSF101898">
    <property type="entry name" value="NHL repeat"/>
    <property type="match status" value="1"/>
</dbReference>
<keyword evidence="2" id="KW-0677">Repeat</keyword>
<evidence type="ECO:0000256" key="5">
    <source>
        <dbReference type="SAM" id="SignalP"/>
    </source>
</evidence>
<evidence type="ECO:0000313" key="6">
    <source>
        <dbReference type="EMBL" id="CAF1154145.1"/>
    </source>
</evidence>
<evidence type="ECO:0000313" key="9">
    <source>
        <dbReference type="Proteomes" id="UP000663852"/>
    </source>
</evidence>
<evidence type="ECO:0000313" key="8">
    <source>
        <dbReference type="Proteomes" id="UP000663828"/>
    </source>
</evidence>
<keyword evidence="8" id="KW-1185">Reference proteome</keyword>
<dbReference type="InterPro" id="IPR011042">
    <property type="entry name" value="6-blade_b-propeller_TolB-like"/>
</dbReference>
<dbReference type="PROSITE" id="PS51125">
    <property type="entry name" value="NHL"/>
    <property type="match status" value="1"/>
</dbReference>
<dbReference type="Gene3D" id="2.120.10.30">
    <property type="entry name" value="TolB, C-terminal domain"/>
    <property type="match status" value="2"/>
</dbReference>
<name>A0A814T3J2_ADIRI</name>
<keyword evidence="1 5" id="KW-0732">Signal</keyword>
<evidence type="ECO:0000313" key="7">
    <source>
        <dbReference type="EMBL" id="CAF1529147.1"/>
    </source>
</evidence>
<evidence type="ECO:0000256" key="4">
    <source>
        <dbReference type="PROSITE-ProRule" id="PRU00504"/>
    </source>
</evidence>
<dbReference type="CDD" id="cd05819">
    <property type="entry name" value="NHL"/>
    <property type="match status" value="1"/>
</dbReference>
<evidence type="ECO:0000256" key="2">
    <source>
        <dbReference type="ARBA" id="ARBA00022737"/>
    </source>
</evidence>
<keyword evidence="3" id="KW-0325">Glycoprotein</keyword>
<evidence type="ECO:0000256" key="1">
    <source>
        <dbReference type="ARBA" id="ARBA00022729"/>
    </source>
</evidence>
<organism evidence="6 9">
    <name type="scientific">Adineta ricciae</name>
    <name type="common">Rotifer</name>
    <dbReference type="NCBI Taxonomy" id="249248"/>
    <lineage>
        <taxon>Eukaryota</taxon>
        <taxon>Metazoa</taxon>
        <taxon>Spiralia</taxon>
        <taxon>Gnathifera</taxon>
        <taxon>Rotifera</taxon>
        <taxon>Eurotatoria</taxon>
        <taxon>Bdelloidea</taxon>
        <taxon>Adinetida</taxon>
        <taxon>Adinetidae</taxon>
        <taxon>Adineta</taxon>
    </lineage>
</organism>
<feature type="repeat" description="NHL" evidence="4">
    <location>
        <begin position="343"/>
        <end position="381"/>
    </location>
</feature>
<reference evidence="6" key="1">
    <citation type="submission" date="2021-02" db="EMBL/GenBank/DDBJ databases">
        <authorList>
            <person name="Nowell W R."/>
        </authorList>
    </citation>
    <scope>NUCLEOTIDE SEQUENCE</scope>
</reference>
<dbReference type="AlphaFoldDB" id="A0A814T3J2"/>
<dbReference type="Pfam" id="PF01436">
    <property type="entry name" value="NHL"/>
    <property type="match status" value="1"/>
</dbReference>
<dbReference type="Proteomes" id="UP000663828">
    <property type="component" value="Unassembled WGS sequence"/>
</dbReference>
<comment type="caution">
    <text evidence="6">The sequence shown here is derived from an EMBL/GenBank/DDBJ whole genome shotgun (WGS) entry which is preliminary data.</text>
</comment>
<proteinExistence type="predicted"/>
<sequence>MMKTKPIDSVVVFALFSLISFFAQANCQVCDSTTSYDRCSTNSACGCFPMAGAQNVGVCAFLWKFCSQLVPCGPSQDCSDRDHICVHHRRCSNGPVCYPLSMMNENICPPASPVTNTTVATTTMEVATTTKKAKFSKWEQNGKIVAGSNMEGEQLSDLRRPNGFILDKNRTVDVADGGNCRVMQWMSGRSEGNVVAGGNGYGSKINQLTLPIDLIIDEQDNSLIIADFGSQRVVRWFNRTHQEILLERISCDDLATDKYGYFYVCDSKQNEVRRWKMTEIKGNKGVLVAGGNGKGNRLNQLDTPGSIFIDDEQSIYVSDRYNHRVMKWKKDAKEGTVVAGGNHRGNKSEQLDGPGGVIVDDDGQIYVADSGNNRIMCWKEAMKEGELVVNATAGASGLNEFRYPSDLAFDFDGNLYVNNRGYNRILRFDLMTQ</sequence>
<evidence type="ECO:0000256" key="3">
    <source>
        <dbReference type="ARBA" id="ARBA00023180"/>
    </source>
</evidence>
<dbReference type="PANTHER" id="PTHR10680">
    <property type="entry name" value="PEPTIDYL-GLYCINE ALPHA-AMIDATING MONOOXYGENASE"/>
    <property type="match status" value="1"/>
</dbReference>
<protein>
    <submittedName>
        <fullName evidence="6">Uncharacterized protein</fullName>
    </submittedName>
</protein>